<evidence type="ECO:0000256" key="1">
    <source>
        <dbReference type="SAM" id="MobiDB-lite"/>
    </source>
</evidence>
<dbReference type="AlphaFoldDB" id="A0AA35LDN0"/>
<feature type="region of interest" description="Disordered" evidence="1">
    <location>
        <begin position="168"/>
        <end position="187"/>
    </location>
</feature>
<feature type="transmembrane region" description="Helical" evidence="2">
    <location>
        <begin position="98"/>
        <end position="119"/>
    </location>
</feature>
<evidence type="ECO:0000259" key="4">
    <source>
        <dbReference type="Pfam" id="PF13908"/>
    </source>
</evidence>
<dbReference type="Pfam" id="PF13908">
    <property type="entry name" value="Shisa_N"/>
    <property type="match status" value="1"/>
</dbReference>
<keyword evidence="6" id="KW-1185">Reference proteome</keyword>
<dbReference type="Proteomes" id="UP001178461">
    <property type="component" value="Chromosome Z"/>
</dbReference>
<sequence length="234" mass="26388">MAVLHLLLLLLVVGGVSTKINDAMCHAWTQGIASPVKSFYCPEDMKFCCGTCATPYCCSAAKAQLDQQQCRQAAPYEVITMISYTIRPLNQEATVGRIMVFLFAMICGAVLLFGLYRCCTKGYREIWRRRRNRSLARAISDYYNRVEEENIDPLDTLDVPPSFFTVMPPYDDDDQESNNSDWRPREDVDYPPPISVAQIHNTADAEAETCFLGHRIVPEAASEANLELESLLKE</sequence>
<dbReference type="InterPro" id="IPR053891">
    <property type="entry name" value="Shisa_N"/>
</dbReference>
<reference evidence="5" key="1">
    <citation type="submission" date="2022-12" db="EMBL/GenBank/DDBJ databases">
        <authorList>
            <person name="Alioto T."/>
            <person name="Alioto T."/>
            <person name="Gomez Garrido J."/>
        </authorList>
    </citation>
    <scope>NUCLEOTIDE SEQUENCE</scope>
</reference>
<feature type="chain" id="PRO_5041371225" description="Shisa N-terminal domain-containing protein" evidence="3">
    <location>
        <begin position="19"/>
        <end position="234"/>
    </location>
</feature>
<keyword evidence="2" id="KW-0472">Membrane</keyword>
<evidence type="ECO:0000313" key="5">
    <source>
        <dbReference type="EMBL" id="CAI5793872.1"/>
    </source>
</evidence>
<evidence type="ECO:0000256" key="3">
    <source>
        <dbReference type="SAM" id="SignalP"/>
    </source>
</evidence>
<feature type="signal peptide" evidence="3">
    <location>
        <begin position="1"/>
        <end position="18"/>
    </location>
</feature>
<evidence type="ECO:0000313" key="6">
    <source>
        <dbReference type="Proteomes" id="UP001178461"/>
    </source>
</evidence>
<keyword evidence="2" id="KW-1133">Transmembrane helix</keyword>
<feature type="domain" description="Shisa N-terminal" evidence="4">
    <location>
        <begin position="24"/>
        <end position="71"/>
    </location>
</feature>
<proteinExistence type="predicted"/>
<dbReference type="EMBL" id="OX395140">
    <property type="protein sequence ID" value="CAI5793872.1"/>
    <property type="molecule type" value="Genomic_DNA"/>
</dbReference>
<organism evidence="5 6">
    <name type="scientific">Podarcis lilfordi</name>
    <name type="common">Lilford's wall lizard</name>
    <dbReference type="NCBI Taxonomy" id="74358"/>
    <lineage>
        <taxon>Eukaryota</taxon>
        <taxon>Metazoa</taxon>
        <taxon>Chordata</taxon>
        <taxon>Craniata</taxon>
        <taxon>Vertebrata</taxon>
        <taxon>Euteleostomi</taxon>
        <taxon>Lepidosauria</taxon>
        <taxon>Squamata</taxon>
        <taxon>Bifurcata</taxon>
        <taxon>Unidentata</taxon>
        <taxon>Episquamata</taxon>
        <taxon>Laterata</taxon>
        <taxon>Lacertibaenia</taxon>
        <taxon>Lacertidae</taxon>
        <taxon>Podarcis</taxon>
    </lineage>
</organism>
<gene>
    <name evidence="5" type="ORF">PODLI_1B016486</name>
</gene>
<keyword evidence="3" id="KW-0732">Signal</keyword>
<keyword evidence="2" id="KW-0812">Transmembrane</keyword>
<accession>A0AA35LDN0</accession>
<evidence type="ECO:0000256" key="2">
    <source>
        <dbReference type="SAM" id="Phobius"/>
    </source>
</evidence>
<name>A0AA35LDN0_9SAUR</name>
<protein>
    <recommendedName>
        <fullName evidence="4">Shisa N-terminal domain-containing protein</fullName>
    </recommendedName>
</protein>